<feature type="compositionally biased region" description="Basic residues" evidence="1">
    <location>
        <begin position="125"/>
        <end position="138"/>
    </location>
</feature>
<name>A0A5A7UPM3_CUCMM</name>
<protein>
    <submittedName>
        <fullName evidence="2">Uncharacterized protein</fullName>
    </submittedName>
</protein>
<comment type="caution">
    <text evidence="2">The sequence shown here is derived from an EMBL/GenBank/DDBJ whole genome shotgun (WGS) entry which is preliminary data.</text>
</comment>
<evidence type="ECO:0000313" key="3">
    <source>
        <dbReference type="EMBL" id="TYJ95724.1"/>
    </source>
</evidence>
<evidence type="ECO:0000313" key="5">
    <source>
        <dbReference type="Proteomes" id="UP000321947"/>
    </source>
</evidence>
<dbReference type="EMBL" id="SSTE01008534">
    <property type="protein sequence ID" value="KAA0055525.1"/>
    <property type="molecule type" value="Genomic_DNA"/>
</dbReference>
<sequence length="170" mass="19577">MLFFPTPKKFSTACTTKKAKVAESNPTKEKLKSLIAWTEINFICKNLILDGLTNELYDYYDTMSIAKENDFKNIIRHKTKEFSLESLITHLRIKEKARRRDQKEEVNAIPRKQSTLVLKLDLKPKGNKMKRGPNKQKNSKNPNLEANQVEEELVAMIIEINVIESLKVGG</sequence>
<dbReference type="Proteomes" id="UP000321393">
    <property type="component" value="Unassembled WGS sequence"/>
</dbReference>
<reference evidence="4 5" key="1">
    <citation type="submission" date="2019-08" db="EMBL/GenBank/DDBJ databases">
        <title>Draft genome sequences of two oriental melons (Cucumis melo L. var makuwa).</title>
        <authorList>
            <person name="Kwon S.-Y."/>
        </authorList>
    </citation>
    <scope>NUCLEOTIDE SEQUENCE [LARGE SCALE GENOMIC DNA]</scope>
    <source>
        <strain evidence="5">cv. Chang Bougi</strain>
        <strain evidence="4">cv. SW 3</strain>
        <tissue evidence="2">Leaf</tissue>
    </source>
</reference>
<evidence type="ECO:0000256" key="1">
    <source>
        <dbReference type="SAM" id="MobiDB-lite"/>
    </source>
</evidence>
<evidence type="ECO:0000313" key="4">
    <source>
        <dbReference type="Proteomes" id="UP000321393"/>
    </source>
</evidence>
<evidence type="ECO:0000313" key="2">
    <source>
        <dbReference type="EMBL" id="KAA0055525.1"/>
    </source>
</evidence>
<dbReference type="EMBL" id="SSTD01020087">
    <property type="protein sequence ID" value="TYJ95724.1"/>
    <property type="molecule type" value="Genomic_DNA"/>
</dbReference>
<feature type="region of interest" description="Disordered" evidence="1">
    <location>
        <begin position="124"/>
        <end position="146"/>
    </location>
</feature>
<dbReference type="AlphaFoldDB" id="A0A5A7UPM3"/>
<organism evidence="2 4">
    <name type="scientific">Cucumis melo var. makuwa</name>
    <name type="common">Oriental melon</name>
    <dbReference type="NCBI Taxonomy" id="1194695"/>
    <lineage>
        <taxon>Eukaryota</taxon>
        <taxon>Viridiplantae</taxon>
        <taxon>Streptophyta</taxon>
        <taxon>Embryophyta</taxon>
        <taxon>Tracheophyta</taxon>
        <taxon>Spermatophyta</taxon>
        <taxon>Magnoliopsida</taxon>
        <taxon>eudicotyledons</taxon>
        <taxon>Gunneridae</taxon>
        <taxon>Pentapetalae</taxon>
        <taxon>rosids</taxon>
        <taxon>fabids</taxon>
        <taxon>Cucurbitales</taxon>
        <taxon>Cucurbitaceae</taxon>
        <taxon>Benincaseae</taxon>
        <taxon>Cucumis</taxon>
    </lineage>
</organism>
<dbReference type="Proteomes" id="UP000321947">
    <property type="component" value="Unassembled WGS sequence"/>
</dbReference>
<gene>
    <name evidence="3" type="ORF">E5676_scaffold282G00250</name>
    <name evidence="2" type="ORF">E6C27_scaffold221G001070</name>
</gene>
<dbReference type="OrthoDB" id="1740512at2759"/>
<proteinExistence type="predicted"/>
<accession>A0A5A7UPM3</accession>